<evidence type="ECO:0000313" key="2">
    <source>
        <dbReference type="EMBL" id="AWF95921.1"/>
    </source>
</evidence>
<keyword evidence="1" id="KW-0175">Coiled coil</keyword>
<gene>
    <name evidence="2" type="ORF">B6254_1527</name>
</gene>
<organism evidence="2 3">
    <name type="scientific">Weissella cibaria</name>
    <dbReference type="NCBI Taxonomy" id="137591"/>
    <lineage>
        <taxon>Bacteria</taxon>
        <taxon>Bacillati</taxon>
        <taxon>Bacillota</taxon>
        <taxon>Bacilli</taxon>
        <taxon>Lactobacillales</taxon>
        <taxon>Lactobacillaceae</taxon>
        <taxon>Weissella</taxon>
    </lineage>
</organism>
<dbReference type="Proteomes" id="UP000244870">
    <property type="component" value="Chromosome"/>
</dbReference>
<accession>A0A2S1KSD7</accession>
<evidence type="ECO:0000313" key="3">
    <source>
        <dbReference type="Proteomes" id="UP000244870"/>
    </source>
</evidence>
<reference evidence="2 3" key="1">
    <citation type="submission" date="2017-04" db="EMBL/GenBank/DDBJ databases">
        <title>Weissella cibaria strain m2 complete genome.</title>
        <authorList>
            <person name="Pan Q."/>
            <person name="Tan M."/>
            <person name="Yao F."/>
            <person name="Su S."/>
        </authorList>
    </citation>
    <scope>NUCLEOTIDE SEQUENCE [LARGE SCALE GENOMIC DNA]</scope>
    <source>
        <strain evidence="2 3">M2</strain>
    </source>
</reference>
<sequence>MRFEGIEMAKVNKKQLKHLLQQQTQVTRTTKTTTPLAQTVQHKLLNLQELMGRSVAQKSVVHTKATIVLQQLQETLMAAFPNEDQTLALTEYEVKPHLGRYMVTHADRGDIMMEYEDFATAVSMMVKGTRSYADLQALLQIDDAMQLEDYFELRSDDKVTPARRPAKPVKRRLTDMAIAQDTQPDTTVTDLQSEINRLNKANKTLKKEAQTNMARAVAAENEADSLRQDLANVETSVSATTDDQAVLQAQLKQQATELDAANNMLMTYKKRLDEFEIADGEQDNNRRENEQLRQQVSELAASQQALQADLAQAQQENDRLHGELAQTAVTQPQPTMTATGLFNDANAVTIMNVLAEKISTLQQGVPATPVTEPAEVASEPTPTEPVPAAVSPATLTNREMMDLLIANLSADTVTDYVRLDRLVDKYNTLTNDEKSLWQQVQGQFVKNAGYWDFVTLNDVTYSSLDDQIDYNGIDTSTIAEHVIYSAKVRSDTNMVVILRSLRAIDESAAKVKDEPAEAETHDTDDRLAGKRVMIVSWFGQSAGMAKRRIEEYGAEVDWIDTSKIGEGKVNDMLWNDKYDLKIVVMNGSHHHTVWEAYEVIRKDPELNVRVEANPGVSTMLNMALALAD</sequence>
<dbReference type="AlphaFoldDB" id="A0A2S1KSD7"/>
<dbReference type="Gene3D" id="1.10.287.1490">
    <property type="match status" value="1"/>
</dbReference>
<dbReference type="EMBL" id="CP020928">
    <property type="protein sequence ID" value="AWF95921.1"/>
    <property type="molecule type" value="Genomic_DNA"/>
</dbReference>
<evidence type="ECO:0000256" key="1">
    <source>
        <dbReference type="SAM" id="Coils"/>
    </source>
</evidence>
<name>A0A2S1KSD7_9LACO</name>
<feature type="coiled-coil region" evidence="1">
    <location>
        <begin position="188"/>
        <end position="330"/>
    </location>
</feature>
<proteinExistence type="predicted"/>
<protein>
    <submittedName>
        <fullName evidence="2">Uncharacterized protein</fullName>
    </submittedName>
</protein>